<proteinExistence type="predicted"/>
<evidence type="ECO:0000313" key="1">
    <source>
        <dbReference type="EMBL" id="KAJ4725788.1"/>
    </source>
</evidence>
<name>A0ACC1YRI7_MELAZ</name>
<accession>A0ACC1YRI7</accession>
<dbReference type="EMBL" id="CM051395">
    <property type="protein sequence ID" value="KAJ4725788.1"/>
    <property type="molecule type" value="Genomic_DNA"/>
</dbReference>
<evidence type="ECO:0000313" key="2">
    <source>
        <dbReference type="Proteomes" id="UP001164539"/>
    </source>
</evidence>
<protein>
    <submittedName>
        <fullName evidence="1">Scarecrow-like protein</fullName>
    </submittedName>
</protein>
<dbReference type="Proteomes" id="UP001164539">
    <property type="component" value="Chromosome 2"/>
</dbReference>
<sequence>MDPTNQPTSSYSAPSLGTSSDGDSPYDSGNINFSYAVYKYIDDMLMEEDVDGKTCMLQECLALQATEKSFYDVLGQKYPPSPNDHSPCINQNGGSPDDNFVCSRSIGSNDSYTATNNLVDSSWIRHQPEFESRLLQTSDVNCPESPLLLPNLQSEMQPFGQWRVGRYGDRVTSAPMCNSLKSFLIEKEVVTQAEKEKGNYSSDGLTERKNYRHEGGDCLEAERSSKHSVILLEESEESDLFDEAIIPKGGNYDSVPCALFEAGRNRDGLKFRHNEKIKGSNSRIMRMMKQGNTSKLADLWSLLTQCAQAVASYDRRTTNELLKQIRQYSTPYGDGTQRLAHYFANGLEARLAGTATPYFCPSFFSRTSVADILKAYMAYISASPFRKASNFLTNRTIGKAAEKATRLHIIDFGISYGLQWPCFIQRQSFRPGGPPKIRVTGIELPQPGFRPAERVEATGRRLKKVSERCNVPFEYNVIAQKWETITDEDLKLDRDEVTIVTCMYRLNNLPDDTVLDNSPRDAVLKLIKSINPDLFVHGVANGTYNSPFFVSRFREALFHFSALFDMFEATVSSEDQGRMIFEREVIGRQAMNVVACEGLERTDSPETYKQWQARNLRAGFRQLPLDQELFKKVRNMVKMEYHRDFVIDENGHWMLQGWKGKVIYALSFWKPVIVEN</sequence>
<gene>
    <name evidence="1" type="ORF">OWV82_004604</name>
</gene>
<reference evidence="1 2" key="1">
    <citation type="journal article" date="2023" name="Science">
        <title>Complex scaffold remodeling in plant triterpene biosynthesis.</title>
        <authorList>
            <person name="De La Pena R."/>
            <person name="Hodgson H."/>
            <person name="Liu J.C."/>
            <person name="Stephenson M.J."/>
            <person name="Martin A.C."/>
            <person name="Owen C."/>
            <person name="Harkess A."/>
            <person name="Leebens-Mack J."/>
            <person name="Jimenez L.E."/>
            <person name="Osbourn A."/>
            <person name="Sattely E.S."/>
        </authorList>
    </citation>
    <scope>NUCLEOTIDE SEQUENCE [LARGE SCALE GENOMIC DNA]</scope>
    <source>
        <strain evidence="2">cv. JPN11</strain>
        <tissue evidence="1">Leaf</tissue>
    </source>
</reference>
<comment type="caution">
    <text evidence="1">The sequence shown here is derived from an EMBL/GenBank/DDBJ whole genome shotgun (WGS) entry which is preliminary data.</text>
</comment>
<keyword evidence="2" id="KW-1185">Reference proteome</keyword>
<organism evidence="1 2">
    <name type="scientific">Melia azedarach</name>
    <name type="common">Chinaberry tree</name>
    <dbReference type="NCBI Taxonomy" id="155640"/>
    <lineage>
        <taxon>Eukaryota</taxon>
        <taxon>Viridiplantae</taxon>
        <taxon>Streptophyta</taxon>
        <taxon>Embryophyta</taxon>
        <taxon>Tracheophyta</taxon>
        <taxon>Spermatophyta</taxon>
        <taxon>Magnoliopsida</taxon>
        <taxon>eudicotyledons</taxon>
        <taxon>Gunneridae</taxon>
        <taxon>Pentapetalae</taxon>
        <taxon>rosids</taxon>
        <taxon>malvids</taxon>
        <taxon>Sapindales</taxon>
        <taxon>Meliaceae</taxon>
        <taxon>Melia</taxon>
    </lineage>
</organism>